<accession>A0A381YTX2</accession>
<evidence type="ECO:0000256" key="1">
    <source>
        <dbReference type="ARBA" id="ARBA00022679"/>
    </source>
</evidence>
<keyword evidence="1" id="KW-0808">Transferase</keyword>
<dbReference type="InterPro" id="IPR003673">
    <property type="entry name" value="CoA-Trfase_fam_III"/>
</dbReference>
<dbReference type="Pfam" id="PF02515">
    <property type="entry name" value="CoA_transf_3"/>
    <property type="match status" value="2"/>
</dbReference>
<dbReference type="SUPFAM" id="SSF89796">
    <property type="entry name" value="CoA-transferase family III (CaiB/BaiF)"/>
    <property type="match status" value="2"/>
</dbReference>
<reference evidence="2" key="1">
    <citation type="submission" date="2018-05" db="EMBL/GenBank/DDBJ databases">
        <authorList>
            <person name="Lanie J.A."/>
            <person name="Ng W.-L."/>
            <person name="Kazmierczak K.M."/>
            <person name="Andrzejewski T.M."/>
            <person name="Davidsen T.M."/>
            <person name="Wayne K.J."/>
            <person name="Tettelin H."/>
            <person name="Glass J.I."/>
            <person name="Rusch D."/>
            <person name="Podicherti R."/>
            <person name="Tsui H.-C.T."/>
            <person name="Winkler M.E."/>
        </authorList>
    </citation>
    <scope>NUCLEOTIDE SEQUENCE</scope>
</reference>
<organism evidence="2">
    <name type="scientific">marine metagenome</name>
    <dbReference type="NCBI Taxonomy" id="408172"/>
    <lineage>
        <taxon>unclassified sequences</taxon>
        <taxon>metagenomes</taxon>
        <taxon>ecological metagenomes</taxon>
    </lineage>
</organism>
<dbReference type="EMBL" id="UINC01018959">
    <property type="protein sequence ID" value="SVA80013.1"/>
    <property type="molecule type" value="Genomic_DNA"/>
</dbReference>
<dbReference type="AlphaFoldDB" id="A0A381YTX2"/>
<dbReference type="PANTHER" id="PTHR48207:SF3">
    <property type="entry name" value="SUCCINATE--HYDROXYMETHYLGLUTARATE COA-TRANSFERASE"/>
    <property type="match status" value="1"/>
</dbReference>
<evidence type="ECO:0008006" key="3">
    <source>
        <dbReference type="Google" id="ProtNLM"/>
    </source>
</evidence>
<dbReference type="Gene3D" id="3.40.50.10540">
    <property type="entry name" value="Crotonobetainyl-coa:carnitine coa-transferase, domain 1"/>
    <property type="match status" value="2"/>
</dbReference>
<dbReference type="PANTHER" id="PTHR48207">
    <property type="entry name" value="SUCCINATE--HYDROXYMETHYLGLUTARATE COA-TRANSFERASE"/>
    <property type="match status" value="1"/>
</dbReference>
<gene>
    <name evidence="2" type="ORF">METZ01_LOCUS132867</name>
</gene>
<sequence>MTMLGEYRVIELADERGQLAGHVLASLGAEVITVEPPGGSHSRTIGPFADDVVSPDTSLWYWSYNRGKKSVVIDLETVEGRDELLRLTDGADIVIEAFGPNVLTELGLGYEVMSERNPALIHLSISAFGDDGPKASWEATDLTIMASGGQMSLAGDLDRAPLRIPLPQAYMHASSEGVGAALIALYERQHNSGLGQHINLSAQTSTLQASQTNMVASAINAPQAIRSAGGVTISDIYVQLMWPCADGHVSLTVLFGPALGPFTRNLMEWVFEEGFCDEATRDKDWLNYAELIFSGQEPVAEYDRVKTVIGEFCATKTKAELFEEAFVRRLLIAPVTTAEDVLNNPHLTERDIWEDTEIGGRVVRFPGRMAIFSETPQVPLPEPPTIGEHTTQVLAQPSRTPNVAITPIPDRRGKALEGLKILDFMWVMAGPAGSRVLADYGANIVRIDSEARMDTARTLQPFRNDEGLPDNSALYSNMNAGKRGLSLDLTKPEAIEVVHDLVRWADVVLESFSPKGMAGFGLDYESLRKIKPDLVMASSCIMGQTGPYTQLAGYGTMAAAISGFFEPTGWPDRSPSGPFGAYTDYISPRFLVSCVMAAVEHHRGTGQGQYIDFSQGEASMQQLTPLLLDWTVNRRLWDRMGNRDRVHTPHAVFPSKGDDEWVAVAVTNDHQWKALCELIGAPELAELDVDARRTRQDELEETIGAWTSGRSCTETMTTCQNAGIPAHRVQNTDHCLDDPQLAHRNHFIEVGHGTQGTTTVENSRFVMSRTPAVVTYGGPTWGEHNWEILTEELGYDSERIAELAVAEVLG</sequence>
<dbReference type="InterPro" id="IPR044855">
    <property type="entry name" value="CoA-Trfase_III_dom3_sf"/>
</dbReference>
<name>A0A381YTX2_9ZZZZ</name>
<dbReference type="GO" id="GO:0008410">
    <property type="term" value="F:CoA-transferase activity"/>
    <property type="evidence" value="ECO:0007669"/>
    <property type="project" value="TreeGrafter"/>
</dbReference>
<proteinExistence type="predicted"/>
<evidence type="ECO:0000313" key="2">
    <source>
        <dbReference type="EMBL" id="SVA80013.1"/>
    </source>
</evidence>
<dbReference type="InterPro" id="IPR023606">
    <property type="entry name" value="CoA-Trfase_III_dom_1_sf"/>
</dbReference>
<protein>
    <recommendedName>
        <fullName evidence="3">CoA transferase</fullName>
    </recommendedName>
</protein>
<dbReference type="Gene3D" id="3.30.1540.10">
    <property type="entry name" value="formyl-coa transferase, domain 3"/>
    <property type="match status" value="2"/>
</dbReference>
<dbReference type="InterPro" id="IPR050483">
    <property type="entry name" value="CoA-transferase_III_domain"/>
</dbReference>